<evidence type="ECO:0000259" key="7">
    <source>
        <dbReference type="Pfam" id="PF22074"/>
    </source>
</evidence>
<organism evidence="9 10">
    <name type="scientific">Podarcis muralis</name>
    <name type="common">Wall lizard</name>
    <name type="synonym">Lacerta muralis</name>
    <dbReference type="NCBI Taxonomy" id="64176"/>
    <lineage>
        <taxon>Eukaryota</taxon>
        <taxon>Metazoa</taxon>
        <taxon>Chordata</taxon>
        <taxon>Craniata</taxon>
        <taxon>Vertebrata</taxon>
        <taxon>Euteleostomi</taxon>
        <taxon>Lepidosauria</taxon>
        <taxon>Squamata</taxon>
        <taxon>Bifurcata</taxon>
        <taxon>Unidentata</taxon>
        <taxon>Episquamata</taxon>
        <taxon>Laterata</taxon>
        <taxon>Lacertibaenia</taxon>
        <taxon>Lacertidae</taxon>
        <taxon>Podarcis</taxon>
    </lineage>
</organism>
<dbReference type="GO" id="GO:0090307">
    <property type="term" value="P:mitotic spindle assembly"/>
    <property type="evidence" value="ECO:0007669"/>
    <property type="project" value="TreeGrafter"/>
</dbReference>
<dbReference type="Ensembl" id="ENSPMRT00000013037.1">
    <property type="protein sequence ID" value="ENSPMRP00000012211.1"/>
    <property type="gene ID" value="ENSPMRG00000008158.1"/>
</dbReference>
<dbReference type="GO" id="GO:0000242">
    <property type="term" value="C:pericentriolar material"/>
    <property type="evidence" value="ECO:0007669"/>
    <property type="project" value="TreeGrafter"/>
</dbReference>
<evidence type="ECO:0000313" key="10">
    <source>
        <dbReference type="Proteomes" id="UP000472272"/>
    </source>
</evidence>
<dbReference type="GO" id="GO:0005814">
    <property type="term" value="C:centriole"/>
    <property type="evidence" value="ECO:0007669"/>
    <property type="project" value="TreeGrafter"/>
</dbReference>
<dbReference type="Gene3D" id="2.60.40.10">
    <property type="entry name" value="Immunoglobulins"/>
    <property type="match status" value="1"/>
</dbReference>
<dbReference type="GO" id="GO:0090222">
    <property type="term" value="P:centrosome-templated microtubule nucleation"/>
    <property type="evidence" value="ECO:0007669"/>
    <property type="project" value="InterPro"/>
</dbReference>
<reference evidence="9" key="2">
    <citation type="submission" date="2025-08" db="UniProtKB">
        <authorList>
            <consortium name="Ensembl"/>
        </authorList>
    </citation>
    <scope>IDENTIFICATION</scope>
</reference>
<feature type="compositionally biased region" description="Polar residues" evidence="1">
    <location>
        <begin position="40"/>
        <end position="57"/>
    </location>
</feature>
<feature type="region of interest" description="Disordered" evidence="1">
    <location>
        <begin position="36"/>
        <end position="105"/>
    </location>
</feature>
<dbReference type="PANTHER" id="PTHR16029:SF11">
    <property type="entry name" value="CENTROSOMAL PROTEIN OF 192 KDA"/>
    <property type="match status" value="1"/>
</dbReference>
<feature type="domain" description="Cep192-like" evidence="8">
    <location>
        <begin position="939"/>
        <end position="1033"/>
    </location>
</feature>
<feature type="domain" description="Cep192-like" evidence="7">
    <location>
        <begin position="780"/>
        <end position="851"/>
    </location>
</feature>
<dbReference type="GeneTree" id="ENSGT00510000048187"/>
<evidence type="ECO:0000259" key="4">
    <source>
        <dbReference type="Pfam" id="PF22065"/>
    </source>
</evidence>
<dbReference type="Pfam" id="PF22076">
    <property type="entry name" value="Cep192_D6"/>
    <property type="match status" value="1"/>
</dbReference>
<dbReference type="Pfam" id="PF22065">
    <property type="entry name" value="Cep192_D7"/>
    <property type="match status" value="1"/>
</dbReference>
<evidence type="ECO:0000259" key="6">
    <source>
        <dbReference type="Pfam" id="PF22073"/>
    </source>
</evidence>
<feature type="domain" description="Cep192-like" evidence="5">
    <location>
        <begin position="544"/>
        <end position="640"/>
    </location>
</feature>
<evidence type="ECO:0008006" key="11">
    <source>
        <dbReference type="Google" id="ProtNLM"/>
    </source>
</evidence>
<name>A0A670IKL8_PODMU</name>
<evidence type="ECO:0000256" key="1">
    <source>
        <dbReference type="SAM" id="MobiDB-lite"/>
    </source>
</evidence>
<dbReference type="InterPro" id="IPR013783">
    <property type="entry name" value="Ig-like_fold"/>
</dbReference>
<feature type="domain" description="Cep192-like" evidence="2">
    <location>
        <begin position="268"/>
        <end position="388"/>
    </location>
</feature>
<evidence type="ECO:0000259" key="8">
    <source>
        <dbReference type="Pfam" id="PF22076"/>
    </source>
</evidence>
<dbReference type="GO" id="GO:0051298">
    <property type="term" value="P:centrosome duplication"/>
    <property type="evidence" value="ECO:0007669"/>
    <property type="project" value="InterPro"/>
</dbReference>
<reference evidence="9 10" key="1">
    <citation type="journal article" date="2019" name="Proc. Natl. Acad. Sci. U.S.A.">
        <title>Regulatory changes in pterin and carotenoid genes underlie balanced color polymorphisms in the wall lizard.</title>
        <authorList>
            <person name="Andrade P."/>
            <person name="Pinho C."/>
            <person name="Perez I de Lanuza G."/>
            <person name="Afonso S."/>
            <person name="Brejcha J."/>
            <person name="Rubin C.J."/>
            <person name="Wallerman O."/>
            <person name="Pereira P."/>
            <person name="Sabatino S.J."/>
            <person name="Bellati A."/>
            <person name="Pellitteri-Rosa D."/>
            <person name="Bosakova Z."/>
            <person name="Bunikis I."/>
            <person name="Carretero M.A."/>
            <person name="Feiner N."/>
            <person name="Marsik P."/>
            <person name="Pauperio F."/>
            <person name="Salvi D."/>
            <person name="Soler L."/>
            <person name="While G.M."/>
            <person name="Uller T."/>
            <person name="Font E."/>
            <person name="Andersson L."/>
            <person name="Carneiro M."/>
        </authorList>
    </citation>
    <scope>NUCLEOTIDE SEQUENCE</scope>
</reference>
<dbReference type="Proteomes" id="UP000472272">
    <property type="component" value="Chromosome 7"/>
</dbReference>
<evidence type="ECO:0000259" key="3">
    <source>
        <dbReference type="Pfam" id="PF22064"/>
    </source>
</evidence>
<feature type="domain" description="Cep192-like" evidence="4">
    <location>
        <begin position="1080"/>
        <end position="1201"/>
    </location>
</feature>
<evidence type="ECO:0000259" key="2">
    <source>
        <dbReference type="Pfam" id="PF22060"/>
    </source>
</evidence>
<dbReference type="Pfam" id="PF22073">
    <property type="entry name" value="Cep192_D4"/>
    <property type="match status" value="1"/>
</dbReference>
<dbReference type="GO" id="GO:0071539">
    <property type="term" value="P:protein localization to centrosome"/>
    <property type="evidence" value="ECO:0007669"/>
    <property type="project" value="InterPro"/>
</dbReference>
<proteinExistence type="predicted"/>
<protein>
    <recommendedName>
        <fullName evidence="11">Centrosomal protein 192</fullName>
    </recommendedName>
</protein>
<dbReference type="Pfam" id="PF22060">
    <property type="entry name" value="Cep192_D1"/>
    <property type="match status" value="1"/>
</dbReference>
<dbReference type="InterPro" id="IPR054090">
    <property type="entry name" value="Cep192_Spd-2-like_dom"/>
</dbReference>
<evidence type="ECO:0000313" key="9">
    <source>
        <dbReference type="Ensembl" id="ENSPMRP00000012211.1"/>
    </source>
</evidence>
<dbReference type="Pfam" id="PF22064">
    <property type="entry name" value="Cep192_D2"/>
    <property type="match status" value="1"/>
</dbReference>
<dbReference type="Pfam" id="PF22067">
    <property type="entry name" value="Cep192_D3"/>
    <property type="match status" value="1"/>
</dbReference>
<feature type="compositionally biased region" description="Basic and acidic residues" evidence="1">
    <location>
        <begin position="76"/>
        <end position="92"/>
    </location>
</feature>
<dbReference type="GO" id="GO:0005737">
    <property type="term" value="C:cytoplasm"/>
    <property type="evidence" value="ECO:0007669"/>
    <property type="project" value="TreeGrafter"/>
</dbReference>
<accession>A0A670IKL8</accession>
<feature type="domain" description="Cep192-like" evidence="3">
    <location>
        <begin position="391"/>
        <end position="540"/>
    </location>
</feature>
<evidence type="ECO:0000259" key="5">
    <source>
        <dbReference type="Pfam" id="PF22067"/>
    </source>
</evidence>
<feature type="domain" description="Cep192/Spd-2-like" evidence="6">
    <location>
        <begin position="658"/>
        <end position="774"/>
    </location>
</feature>
<dbReference type="InterPro" id="IPR054085">
    <property type="entry name" value="Cep192-like_D1"/>
</dbReference>
<keyword evidence="10" id="KW-1185">Reference proteome</keyword>
<dbReference type="InterPro" id="IPR039103">
    <property type="entry name" value="Spd-2/CEP192"/>
</dbReference>
<sequence length="1291" mass="141887">MLIKILISSIQNNRASGWGTTIVWTSPTSALEEETKKNIDLQNNKYPSLSSASTSARNHNKKLEINKSVDASSLPEHQKSTGEQPSKSKDQSAQKCSNSNELGNVEVPVTEHGYTTTAHGPGLDSQKDVPAHDGLGDCISLSQNRANLKSHVPVSEIPAISSQVPTLLTGCSLRTTSFAQQYLRSLPSQTNMALPQYQVGCPPVFGVPPGLIYSTIPMGHVPSSLTAGMTPGSEVGSGMLGAAPQCNFISSQNVFSNTPHTVQVTDAERVKVPEEVTFPNACCVGLTSHTVLSILNPSERWLQVSIGLLSIMLDGEKMDPLKHRCFLFKNKTVIGPRTTEDLKMLFLPCQAGVFQCVLSIASWPFTADADTIVQAQALAARVIVNAVAEIPDIEVEAGMTNHLDFGDMPSGSWKALPLKLTNKTCARVPVRLVIYANAVAWRCFTFSKEPVNTSVSLLPTCDISQRAAPSVISHVMNARSDGQDPDVLVVWVQFHAPSKCITSDSLGPADEYFARIDVEVDCPEPAKILSIPLHARSGTPRIYAPKGLQTLYMSARMGLSTRQQLPLKNAGNIKVDLKILALEPDSGISVNPEDLVLIPGEEQEVTVVFSPKDYRNAESVLKILVLPSGPEYKVTVKGEVTAVESKPLVQKYPSSEVPPILANKQFLTWGGIQLGRTVQQKLILRNNSPSITQQLRLLIRGQDQDCFQVSNLKLGEHVYNNCEIKIRPKHDYSVCLMFTPTRLTCMYAKLEMKQLGLLSQLGIKFTIPLYGYGGNSNLRLEDVKKHCNRYIVGLNDIAGLNGKTRQASLSVQNTGSRAAYVKALCFKNSSEIIVMDPNVMRVSPEKFVLQEIYDLPQHSFDIQYFFMNMRRIIVSAVNAFSSSAFDIKPSSVHRVALERPGVPEKSNMTLDVLPVKGPHGCALSSSADSIDENKLVSKENWTLQPEFLILTAPSQSGAAITKHAQISNNSNRSLTFELSWPAHCLTVTPQHGTIEPESIVSIYVSPNPSLAEKKSIFPWSGLIYVHCDNGQKVSGLNKVQIRENISEKQSETVSPVAQVGVHHQQPELPIMHIRPLQKPSSTKLEVKNRTVFFPETKSGESSEKYIEIENNGDANVKWLLSSFAPPYIKGLDDSGEVYRATYTAFRCSLLSGILKAHGEEKVITFLPRDRGHYSQFWDLECHPLHESHLKDKHRLQFCGMGVHAQEDIYKFPPTRIGESSTLKITVRNYSSFSNKELSNCCKLVSCRCHHYCNLPVQFKPVSAGTFKGILMVETDKSGTLTVQLTGVGLAE</sequence>
<dbReference type="GO" id="GO:0019901">
    <property type="term" value="F:protein kinase binding"/>
    <property type="evidence" value="ECO:0007669"/>
    <property type="project" value="TreeGrafter"/>
</dbReference>
<dbReference type="InterPro" id="IPR054089">
    <property type="entry name" value="Cep192-like_D3"/>
</dbReference>
<dbReference type="InterPro" id="IPR054091">
    <property type="entry name" value="Cep192-like_D5"/>
</dbReference>
<dbReference type="InterPro" id="IPR054086">
    <property type="entry name" value="Cep192-like_D2"/>
</dbReference>
<dbReference type="InterPro" id="IPR054092">
    <property type="entry name" value="Cep192-like_D6"/>
</dbReference>
<dbReference type="InterPro" id="IPR054087">
    <property type="entry name" value="Cep192-like_D7"/>
</dbReference>
<reference evidence="9" key="3">
    <citation type="submission" date="2025-09" db="UniProtKB">
        <authorList>
            <consortium name="Ensembl"/>
        </authorList>
    </citation>
    <scope>IDENTIFICATION</scope>
</reference>
<feature type="compositionally biased region" description="Polar residues" evidence="1">
    <location>
        <begin position="93"/>
        <end position="102"/>
    </location>
</feature>
<dbReference type="PANTHER" id="PTHR16029">
    <property type="entry name" value="CENTROSOMAL PROTEIN OF 192 KDA"/>
    <property type="match status" value="1"/>
</dbReference>
<dbReference type="OMA" id="VLSVCSW"/>
<dbReference type="Pfam" id="PF22074">
    <property type="entry name" value="Cep192_D5"/>
    <property type="match status" value="1"/>
</dbReference>